<proteinExistence type="predicted"/>
<accession>A0A3N4HXF7</accession>
<evidence type="ECO:0000313" key="2">
    <source>
        <dbReference type="EMBL" id="RPA76661.1"/>
    </source>
</evidence>
<dbReference type="Proteomes" id="UP000275078">
    <property type="component" value="Unassembled WGS sequence"/>
</dbReference>
<dbReference type="AlphaFoldDB" id="A0A3N4HXF7"/>
<protein>
    <submittedName>
        <fullName evidence="2">Uncharacterized protein</fullName>
    </submittedName>
</protein>
<name>A0A3N4HXF7_ASCIM</name>
<feature type="compositionally biased region" description="Acidic residues" evidence="1">
    <location>
        <begin position="249"/>
        <end position="258"/>
    </location>
</feature>
<sequence length="258" mass="29732">MSVSPDDWKRVLDTIATQNTWPFPFYDSLALSIQSAVRTIPIFSNWKPSGHDIQFLGALQTLEEALTQTRSLQALLEQYILFFISTYLPFAMRSEAQYDILSLTQNYFAVTETIAGGRRGPVLHNRRIGSILRTNQLRLVEGIPRAAMDVVKKWIEETPSYGSSTDSIKPVLSSLQYLRRIMNFLVDDRFRSERLEVLLLRYLSETEDINRDVLEGLEKAQVEYETDKDKRRRGPLRPLEELPTISDSDNPDDSDYYA</sequence>
<gene>
    <name evidence="2" type="ORF">BJ508DRAFT_330913</name>
</gene>
<dbReference type="EMBL" id="ML119740">
    <property type="protein sequence ID" value="RPA76661.1"/>
    <property type="molecule type" value="Genomic_DNA"/>
</dbReference>
<keyword evidence="3" id="KW-1185">Reference proteome</keyword>
<feature type="region of interest" description="Disordered" evidence="1">
    <location>
        <begin position="224"/>
        <end position="258"/>
    </location>
</feature>
<reference evidence="2 3" key="1">
    <citation type="journal article" date="2018" name="Nat. Ecol. Evol.">
        <title>Pezizomycetes genomes reveal the molecular basis of ectomycorrhizal truffle lifestyle.</title>
        <authorList>
            <person name="Murat C."/>
            <person name="Payen T."/>
            <person name="Noel B."/>
            <person name="Kuo A."/>
            <person name="Morin E."/>
            <person name="Chen J."/>
            <person name="Kohler A."/>
            <person name="Krizsan K."/>
            <person name="Balestrini R."/>
            <person name="Da Silva C."/>
            <person name="Montanini B."/>
            <person name="Hainaut M."/>
            <person name="Levati E."/>
            <person name="Barry K.W."/>
            <person name="Belfiori B."/>
            <person name="Cichocki N."/>
            <person name="Clum A."/>
            <person name="Dockter R.B."/>
            <person name="Fauchery L."/>
            <person name="Guy J."/>
            <person name="Iotti M."/>
            <person name="Le Tacon F."/>
            <person name="Lindquist E.A."/>
            <person name="Lipzen A."/>
            <person name="Malagnac F."/>
            <person name="Mello A."/>
            <person name="Molinier V."/>
            <person name="Miyauchi S."/>
            <person name="Poulain J."/>
            <person name="Riccioni C."/>
            <person name="Rubini A."/>
            <person name="Sitrit Y."/>
            <person name="Splivallo R."/>
            <person name="Traeger S."/>
            <person name="Wang M."/>
            <person name="Zifcakova L."/>
            <person name="Wipf D."/>
            <person name="Zambonelli A."/>
            <person name="Paolocci F."/>
            <person name="Nowrousian M."/>
            <person name="Ottonello S."/>
            <person name="Baldrian P."/>
            <person name="Spatafora J.W."/>
            <person name="Henrissat B."/>
            <person name="Nagy L.G."/>
            <person name="Aury J.M."/>
            <person name="Wincker P."/>
            <person name="Grigoriev I.V."/>
            <person name="Bonfante P."/>
            <person name="Martin F.M."/>
        </authorList>
    </citation>
    <scope>NUCLEOTIDE SEQUENCE [LARGE SCALE GENOMIC DNA]</scope>
    <source>
        <strain evidence="2 3">RN42</strain>
    </source>
</reference>
<evidence type="ECO:0000313" key="3">
    <source>
        <dbReference type="Proteomes" id="UP000275078"/>
    </source>
</evidence>
<organism evidence="2 3">
    <name type="scientific">Ascobolus immersus RN42</name>
    <dbReference type="NCBI Taxonomy" id="1160509"/>
    <lineage>
        <taxon>Eukaryota</taxon>
        <taxon>Fungi</taxon>
        <taxon>Dikarya</taxon>
        <taxon>Ascomycota</taxon>
        <taxon>Pezizomycotina</taxon>
        <taxon>Pezizomycetes</taxon>
        <taxon>Pezizales</taxon>
        <taxon>Ascobolaceae</taxon>
        <taxon>Ascobolus</taxon>
    </lineage>
</organism>
<evidence type="ECO:0000256" key="1">
    <source>
        <dbReference type="SAM" id="MobiDB-lite"/>
    </source>
</evidence>